<evidence type="ECO:0000256" key="1">
    <source>
        <dbReference type="ARBA" id="ARBA00010641"/>
    </source>
</evidence>
<dbReference type="InterPro" id="IPR007627">
    <property type="entry name" value="RNA_pol_sigma70_r2"/>
</dbReference>
<keyword evidence="4" id="KW-0804">Transcription</keyword>
<accession>A0A5C6LL95</accession>
<dbReference type="OrthoDB" id="665849at2"/>
<keyword evidence="2" id="KW-0805">Transcription regulation</keyword>
<gene>
    <name evidence="7" type="ORF">FEF09_26400</name>
</gene>
<dbReference type="Pfam" id="PF08281">
    <property type="entry name" value="Sigma70_r4_2"/>
    <property type="match status" value="1"/>
</dbReference>
<evidence type="ECO:0000313" key="8">
    <source>
        <dbReference type="Proteomes" id="UP000318815"/>
    </source>
</evidence>
<dbReference type="InterPro" id="IPR014284">
    <property type="entry name" value="RNA_pol_sigma-70_dom"/>
</dbReference>
<evidence type="ECO:0000256" key="4">
    <source>
        <dbReference type="ARBA" id="ARBA00023163"/>
    </source>
</evidence>
<organism evidence="7 8">
    <name type="scientific">Chitinophaga pinensis</name>
    <dbReference type="NCBI Taxonomy" id="79329"/>
    <lineage>
        <taxon>Bacteria</taxon>
        <taxon>Pseudomonadati</taxon>
        <taxon>Bacteroidota</taxon>
        <taxon>Chitinophagia</taxon>
        <taxon>Chitinophagales</taxon>
        <taxon>Chitinophagaceae</taxon>
        <taxon>Chitinophaga</taxon>
    </lineage>
</organism>
<sequence length="198" mass="22830">MNVVQDTDKLLLTALKKGDELAFSVLYDRYWAELYTMCYRRIGDEDAAKDIVQNIFVNLWTSRKEILIENTLAPYLNRAVRNRTISFYKKNMASMSRDAQFQHEQVQYAPDSSLDAKELEAVINDEIASMSDTMRKAFVLSRHENKSIREIATELSLSEQTIKNNISQALDRLRKKTQSFYAEPANILGVLIILLTKP</sequence>
<reference evidence="7 8" key="1">
    <citation type="submission" date="2019-08" db="EMBL/GenBank/DDBJ databases">
        <title>Whole genome sequencing of chitin degrading bacteria Chitinophaga pinensis YS16.</title>
        <authorList>
            <person name="Singh R.P."/>
            <person name="Manchanda G."/>
            <person name="Maurya I.K."/>
            <person name="Joshi N.K."/>
            <person name="Srivastava A.K."/>
        </authorList>
    </citation>
    <scope>NUCLEOTIDE SEQUENCE [LARGE SCALE GENOMIC DNA]</scope>
    <source>
        <strain evidence="7 8">YS-16</strain>
    </source>
</reference>
<evidence type="ECO:0000256" key="3">
    <source>
        <dbReference type="ARBA" id="ARBA00023082"/>
    </source>
</evidence>
<feature type="domain" description="RNA polymerase sigma factor 70 region 4 type 2" evidence="6">
    <location>
        <begin position="125"/>
        <end position="173"/>
    </location>
</feature>
<dbReference type="AlphaFoldDB" id="A0A5C6LL95"/>
<proteinExistence type="inferred from homology"/>
<comment type="similarity">
    <text evidence="1">Belongs to the sigma-70 factor family. ECF subfamily.</text>
</comment>
<evidence type="ECO:0000259" key="6">
    <source>
        <dbReference type="Pfam" id="PF08281"/>
    </source>
</evidence>
<dbReference type="PANTHER" id="PTHR43133">
    <property type="entry name" value="RNA POLYMERASE ECF-TYPE SIGMA FACTO"/>
    <property type="match status" value="1"/>
</dbReference>
<dbReference type="InterPro" id="IPR013249">
    <property type="entry name" value="RNA_pol_sigma70_r4_t2"/>
</dbReference>
<dbReference type="EMBL" id="VOHS01000051">
    <property type="protein sequence ID" value="TWV93964.1"/>
    <property type="molecule type" value="Genomic_DNA"/>
</dbReference>
<dbReference type="Gene3D" id="1.10.10.10">
    <property type="entry name" value="Winged helix-like DNA-binding domain superfamily/Winged helix DNA-binding domain"/>
    <property type="match status" value="1"/>
</dbReference>
<evidence type="ECO:0000259" key="5">
    <source>
        <dbReference type="Pfam" id="PF04542"/>
    </source>
</evidence>
<dbReference type="InterPro" id="IPR013324">
    <property type="entry name" value="RNA_pol_sigma_r3/r4-like"/>
</dbReference>
<comment type="caution">
    <text evidence="7">The sequence shown here is derived from an EMBL/GenBank/DDBJ whole genome shotgun (WGS) entry which is preliminary data.</text>
</comment>
<name>A0A5C6LL95_9BACT</name>
<dbReference type="SUPFAM" id="SSF88659">
    <property type="entry name" value="Sigma3 and sigma4 domains of RNA polymerase sigma factors"/>
    <property type="match status" value="1"/>
</dbReference>
<dbReference type="InterPro" id="IPR039425">
    <property type="entry name" value="RNA_pol_sigma-70-like"/>
</dbReference>
<dbReference type="SUPFAM" id="SSF88946">
    <property type="entry name" value="Sigma2 domain of RNA polymerase sigma factors"/>
    <property type="match status" value="1"/>
</dbReference>
<dbReference type="NCBIfam" id="TIGR02985">
    <property type="entry name" value="Sig70_bacteroi1"/>
    <property type="match status" value="1"/>
</dbReference>
<evidence type="ECO:0000313" key="7">
    <source>
        <dbReference type="EMBL" id="TWV93964.1"/>
    </source>
</evidence>
<dbReference type="RefSeq" id="WP_146307881.1">
    <property type="nucleotide sequence ID" value="NZ_VOHS01000051.1"/>
</dbReference>
<dbReference type="Gene3D" id="1.10.1740.10">
    <property type="match status" value="1"/>
</dbReference>
<dbReference type="Pfam" id="PF04542">
    <property type="entry name" value="Sigma70_r2"/>
    <property type="match status" value="1"/>
</dbReference>
<keyword evidence="8" id="KW-1185">Reference proteome</keyword>
<evidence type="ECO:0000256" key="2">
    <source>
        <dbReference type="ARBA" id="ARBA00023015"/>
    </source>
</evidence>
<dbReference type="GO" id="GO:0016987">
    <property type="term" value="F:sigma factor activity"/>
    <property type="evidence" value="ECO:0007669"/>
    <property type="project" value="UniProtKB-KW"/>
</dbReference>
<dbReference type="PANTHER" id="PTHR43133:SF46">
    <property type="entry name" value="RNA POLYMERASE SIGMA-70 FACTOR ECF SUBFAMILY"/>
    <property type="match status" value="1"/>
</dbReference>
<feature type="domain" description="RNA polymerase sigma-70 region 2" evidence="5">
    <location>
        <begin position="26"/>
        <end position="91"/>
    </location>
</feature>
<dbReference type="GO" id="GO:0006352">
    <property type="term" value="P:DNA-templated transcription initiation"/>
    <property type="evidence" value="ECO:0007669"/>
    <property type="project" value="InterPro"/>
</dbReference>
<dbReference type="InterPro" id="IPR036388">
    <property type="entry name" value="WH-like_DNA-bd_sf"/>
</dbReference>
<dbReference type="Proteomes" id="UP000318815">
    <property type="component" value="Unassembled WGS sequence"/>
</dbReference>
<dbReference type="InterPro" id="IPR013325">
    <property type="entry name" value="RNA_pol_sigma_r2"/>
</dbReference>
<keyword evidence="3" id="KW-0731">Sigma factor</keyword>
<protein>
    <submittedName>
        <fullName evidence="7">RNA polymerase sigma-70 factor</fullName>
    </submittedName>
</protein>
<dbReference type="NCBIfam" id="TIGR02937">
    <property type="entry name" value="sigma70-ECF"/>
    <property type="match status" value="1"/>
</dbReference>
<dbReference type="InterPro" id="IPR014327">
    <property type="entry name" value="RNA_pol_sigma70_bacteroid"/>
</dbReference>
<dbReference type="GO" id="GO:0003677">
    <property type="term" value="F:DNA binding"/>
    <property type="evidence" value="ECO:0007669"/>
    <property type="project" value="InterPro"/>
</dbReference>